<comment type="subcellular location">
    <subcellularLocation>
        <location evidence="2">Cell membrane</location>
        <topology evidence="2">Multi-pass membrane protein</topology>
    </subcellularLocation>
</comment>
<dbReference type="InterPro" id="IPR003661">
    <property type="entry name" value="HisK_dim/P_dom"/>
</dbReference>
<evidence type="ECO:0000256" key="9">
    <source>
        <dbReference type="ARBA" id="ARBA00022840"/>
    </source>
</evidence>
<dbReference type="InterPro" id="IPR005467">
    <property type="entry name" value="His_kinase_dom"/>
</dbReference>
<evidence type="ECO:0000256" key="6">
    <source>
        <dbReference type="ARBA" id="ARBA00022679"/>
    </source>
</evidence>
<evidence type="ECO:0000256" key="2">
    <source>
        <dbReference type="ARBA" id="ARBA00004651"/>
    </source>
</evidence>
<keyword evidence="4" id="KW-1003">Cell membrane</keyword>
<feature type="domain" description="Histidine kinase" evidence="11">
    <location>
        <begin position="218"/>
        <end position="429"/>
    </location>
</feature>
<keyword evidence="8 12" id="KW-0418">Kinase</keyword>
<dbReference type="PANTHER" id="PTHR44936">
    <property type="entry name" value="SENSOR PROTEIN CREC"/>
    <property type="match status" value="1"/>
</dbReference>
<dbReference type="Gene3D" id="1.10.287.130">
    <property type="match status" value="1"/>
</dbReference>
<evidence type="ECO:0000256" key="7">
    <source>
        <dbReference type="ARBA" id="ARBA00022741"/>
    </source>
</evidence>
<evidence type="ECO:0000259" key="11">
    <source>
        <dbReference type="PROSITE" id="PS50109"/>
    </source>
</evidence>
<keyword evidence="9" id="KW-0067">ATP-binding</keyword>
<comment type="caution">
    <text evidence="12">The sequence shown here is derived from an EMBL/GenBank/DDBJ whole genome shotgun (WGS) entry which is preliminary data.</text>
</comment>
<keyword evidence="6" id="KW-0808">Transferase</keyword>
<evidence type="ECO:0000313" key="13">
    <source>
        <dbReference type="Proteomes" id="UP000640583"/>
    </source>
</evidence>
<comment type="catalytic activity">
    <reaction evidence="1">
        <text>ATP + protein L-histidine = ADP + protein N-phospho-L-histidine.</text>
        <dbReference type="EC" id="2.7.13.3"/>
    </reaction>
</comment>
<keyword evidence="10" id="KW-0472">Membrane</keyword>
<evidence type="ECO:0000256" key="5">
    <source>
        <dbReference type="ARBA" id="ARBA00022553"/>
    </source>
</evidence>
<keyword evidence="7" id="KW-0547">Nucleotide-binding</keyword>
<protein>
    <recommendedName>
        <fullName evidence="3">histidine kinase</fullName>
        <ecNumber evidence="3">2.7.13.3</ecNumber>
    </recommendedName>
</protein>
<reference evidence="12" key="1">
    <citation type="submission" date="2020-10" db="EMBL/GenBank/DDBJ databases">
        <title>Paenihalocynthiibacter styelae gen. nov., sp. nov., isolated from stalked sea squirt Styela clava.</title>
        <authorList>
            <person name="Kim Y.-O."/>
            <person name="Yoon J.-H."/>
        </authorList>
    </citation>
    <scope>NUCLEOTIDE SEQUENCE</scope>
    <source>
        <strain evidence="12">MYP1-1</strain>
    </source>
</reference>
<keyword evidence="10" id="KW-0812">Transmembrane</keyword>
<dbReference type="SUPFAM" id="SSF55874">
    <property type="entry name" value="ATPase domain of HSP90 chaperone/DNA topoisomerase II/histidine kinase"/>
    <property type="match status" value="1"/>
</dbReference>
<dbReference type="InterPro" id="IPR036097">
    <property type="entry name" value="HisK_dim/P_sf"/>
</dbReference>
<dbReference type="Pfam" id="PF02518">
    <property type="entry name" value="HATPase_c"/>
    <property type="match status" value="1"/>
</dbReference>
<dbReference type="SMART" id="SM00387">
    <property type="entry name" value="HATPase_c"/>
    <property type="match status" value="1"/>
</dbReference>
<organism evidence="12 13">
    <name type="scientific">Halocynthiibacter styelae</name>
    <dbReference type="NCBI Taxonomy" id="2761955"/>
    <lineage>
        <taxon>Bacteria</taxon>
        <taxon>Pseudomonadati</taxon>
        <taxon>Pseudomonadota</taxon>
        <taxon>Alphaproteobacteria</taxon>
        <taxon>Rhodobacterales</taxon>
        <taxon>Paracoccaceae</taxon>
        <taxon>Halocynthiibacter</taxon>
    </lineage>
</organism>
<dbReference type="EMBL" id="JADCKQ010000006">
    <property type="protein sequence ID" value="MBI1494016.1"/>
    <property type="molecule type" value="Genomic_DNA"/>
</dbReference>
<dbReference type="Proteomes" id="UP000640583">
    <property type="component" value="Unassembled WGS sequence"/>
</dbReference>
<proteinExistence type="predicted"/>
<dbReference type="PANTHER" id="PTHR44936:SF10">
    <property type="entry name" value="SENSOR PROTEIN RSTB"/>
    <property type="match status" value="1"/>
</dbReference>
<dbReference type="InterPro" id="IPR036890">
    <property type="entry name" value="HATPase_C_sf"/>
</dbReference>
<keyword evidence="13" id="KW-1185">Reference proteome</keyword>
<dbReference type="InterPro" id="IPR047770">
    <property type="entry name" value="RegB"/>
</dbReference>
<keyword evidence="10" id="KW-1133">Transmembrane helix</keyword>
<dbReference type="EC" id="2.7.13.3" evidence="3"/>
<evidence type="ECO:0000256" key="10">
    <source>
        <dbReference type="SAM" id="Phobius"/>
    </source>
</evidence>
<dbReference type="SUPFAM" id="SSF47384">
    <property type="entry name" value="Homodimeric domain of signal transducing histidine kinase"/>
    <property type="match status" value="1"/>
</dbReference>
<feature type="transmembrane region" description="Helical" evidence="10">
    <location>
        <begin position="24"/>
        <end position="45"/>
    </location>
</feature>
<evidence type="ECO:0000256" key="4">
    <source>
        <dbReference type="ARBA" id="ARBA00022475"/>
    </source>
</evidence>
<evidence type="ECO:0000256" key="8">
    <source>
        <dbReference type="ARBA" id="ARBA00022777"/>
    </source>
</evidence>
<feature type="transmembrane region" description="Helical" evidence="10">
    <location>
        <begin position="157"/>
        <end position="182"/>
    </location>
</feature>
<dbReference type="Gene3D" id="3.30.565.10">
    <property type="entry name" value="Histidine kinase-like ATPase, C-terminal domain"/>
    <property type="match status" value="1"/>
</dbReference>
<dbReference type="PRINTS" id="PR00344">
    <property type="entry name" value="BCTRLSENSOR"/>
</dbReference>
<dbReference type="AlphaFoldDB" id="A0A8J7IRA9"/>
<dbReference type="RefSeq" id="WP_228848814.1">
    <property type="nucleotide sequence ID" value="NZ_JADCKQ010000006.1"/>
</dbReference>
<accession>A0A8J7IRA9</accession>
<dbReference type="NCBIfam" id="NF033792">
    <property type="entry name" value="ActS_PrrB_HisK"/>
    <property type="match status" value="1"/>
</dbReference>
<evidence type="ECO:0000313" key="12">
    <source>
        <dbReference type="EMBL" id="MBI1494016.1"/>
    </source>
</evidence>
<keyword evidence="5" id="KW-0597">Phosphoprotein</keyword>
<dbReference type="GO" id="GO:0000155">
    <property type="term" value="F:phosphorelay sensor kinase activity"/>
    <property type="evidence" value="ECO:0007669"/>
    <property type="project" value="InterPro"/>
</dbReference>
<evidence type="ECO:0000256" key="3">
    <source>
        <dbReference type="ARBA" id="ARBA00012438"/>
    </source>
</evidence>
<feature type="transmembrane region" description="Helical" evidence="10">
    <location>
        <begin position="51"/>
        <end position="72"/>
    </location>
</feature>
<dbReference type="SMART" id="SM00388">
    <property type="entry name" value="HisKA"/>
    <property type="match status" value="1"/>
</dbReference>
<feature type="transmembrane region" description="Helical" evidence="10">
    <location>
        <begin position="132"/>
        <end position="151"/>
    </location>
</feature>
<dbReference type="GO" id="GO:0005524">
    <property type="term" value="F:ATP binding"/>
    <property type="evidence" value="ECO:0007669"/>
    <property type="project" value="UniProtKB-KW"/>
</dbReference>
<dbReference type="InterPro" id="IPR050980">
    <property type="entry name" value="2C_sensor_his_kinase"/>
</dbReference>
<evidence type="ECO:0000256" key="1">
    <source>
        <dbReference type="ARBA" id="ARBA00000085"/>
    </source>
</evidence>
<sequence length="460" mass="50369">MTDTQPALFGSHTHNNWIRLRTLIMLRWLAIAGQVAAVIAAAWFYQIQLKIGYISIVIGVSVIVNLVSMSVYPNVRRLTESQAARMLLFDTVQLTMLLWLTGGLNNPFAFLIVAPVTISAAALSLRSTIALAGIAASGVTLLALTHLSLVTADGTVLAIPAVLAFGFWAGIITGILFLGLYAHRVTSEQHSMSEALLATQMALSREQKLTDLGGVIAAAAHELGTPLATIKLVSSELVEELEDQPDLRDDAILIREQVGRCHDIMRSMGRAGKSDKHLQVAALQTVIEEAAEPHVSRGKEVHFDFEGDRKTLLQPEARRMPEFIHGLRNLIQNAVDFAQGNVWVEARWNNDKVLIRVIDDGPGFPLDMAGRIGDPFVRRRSSRKRRPEYQGMGLGLFIAKTLLERTGAELSFNNGADPYLLRNELPEKCGAIVEVTWPSGAELFSQNASRDALGENDQIT</sequence>
<dbReference type="NCBIfam" id="NF045988">
    <property type="entry name" value="HisKinRegBRhodob"/>
    <property type="match status" value="1"/>
</dbReference>
<dbReference type="InterPro" id="IPR004358">
    <property type="entry name" value="Sig_transdc_His_kin-like_C"/>
</dbReference>
<gene>
    <name evidence="12" type="ORF">H1D41_10245</name>
</gene>
<name>A0A8J7IRA9_9RHOB</name>
<dbReference type="InterPro" id="IPR003594">
    <property type="entry name" value="HATPase_dom"/>
</dbReference>
<dbReference type="PROSITE" id="PS50109">
    <property type="entry name" value="HIS_KIN"/>
    <property type="match status" value="1"/>
</dbReference>
<dbReference type="GO" id="GO:0005886">
    <property type="term" value="C:plasma membrane"/>
    <property type="evidence" value="ECO:0007669"/>
    <property type="project" value="UniProtKB-SubCell"/>
</dbReference>
<dbReference type="CDD" id="cd00082">
    <property type="entry name" value="HisKA"/>
    <property type="match status" value="1"/>
</dbReference>